<dbReference type="Proteomes" id="UP000257109">
    <property type="component" value="Unassembled WGS sequence"/>
</dbReference>
<comment type="caution">
    <text evidence="1">The sequence shown here is derived from an EMBL/GenBank/DDBJ whole genome shotgun (WGS) entry which is preliminary data.</text>
</comment>
<proteinExistence type="predicted"/>
<evidence type="ECO:0000313" key="1">
    <source>
        <dbReference type="EMBL" id="RDX90462.1"/>
    </source>
</evidence>
<reference evidence="1" key="1">
    <citation type="submission" date="2018-05" db="EMBL/GenBank/DDBJ databases">
        <title>Draft genome of Mucuna pruriens seed.</title>
        <authorList>
            <person name="Nnadi N.E."/>
            <person name="Vos R."/>
            <person name="Hasami M.H."/>
            <person name="Devisetty U.K."/>
            <person name="Aguiy J.C."/>
        </authorList>
    </citation>
    <scope>NUCLEOTIDE SEQUENCE [LARGE SCALE GENOMIC DNA]</scope>
    <source>
        <strain evidence="1">JCA_2017</strain>
    </source>
</reference>
<dbReference type="AlphaFoldDB" id="A0A371GIT0"/>
<feature type="non-terminal residue" evidence="1">
    <location>
        <position position="109"/>
    </location>
</feature>
<evidence type="ECO:0000313" key="2">
    <source>
        <dbReference type="Proteomes" id="UP000257109"/>
    </source>
</evidence>
<gene>
    <name evidence="1" type="ORF">CR513_27672</name>
</gene>
<protein>
    <submittedName>
        <fullName evidence="1">Uncharacterized protein</fullName>
    </submittedName>
</protein>
<organism evidence="1 2">
    <name type="scientific">Mucuna pruriens</name>
    <name type="common">Velvet bean</name>
    <name type="synonym">Dolichos pruriens</name>
    <dbReference type="NCBI Taxonomy" id="157652"/>
    <lineage>
        <taxon>Eukaryota</taxon>
        <taxon>Viridiplantae</taxon>
        <taxon>Streptophyta</taxon>
        <taxon>Embryophyta</taxon>
        <taxon>Tracheophyta</taxon>
        <taxon>Spermatophyta</taxon>
        <taxon>Magnoliopsida</taxon>
        <taxon>eudicotyledons</taxon>
        <taxon>Gunneridae</taxon>
        <taxon>Pentapetalae</taxon>
        <taxon>rosids</taxon>
        <taxon>fabids</taxon>
        <taxon>Fabales</taxon>
        <taxon>Fabaceae</taxon>
        <taxon>Papilionoideae</taxon>
        <taxon>50 kb inversion clade</taxon>
        <taxon>NPAAA clade</taxon>
        <taxon>indigoferoid/millettioid clade</taxon>
        <taxon>Phaseoleae</taxon>
        <taxon>Mucuna</taxon>
    </lineage>
</organism>
<accession>A0A371GIT0</accession>
<keyword evidence="2" id="KW-1185">Reference proteome</keyword>
<name>A0A371GIT0_MUCPR</name>
<dbReference type="EMBL" id="QJKJ01005398">
    <property type="protein sequence ID" value="RDX90462.1"/>
    <property type="molecule type" value="Genomic_DNA"/>
</dbReference>
<sequence length="109" mass="12436">MNNLHPQSFTYIVCHGSKFYICTRSSNLILLLAPSSTPEVLHPNFPLSLRRSSTYFLWEVKILCLEYATSIPRKYFNFPNSFISNCVANFSFRVNFSISSSPITIISST</sequence>